<dbReference type="PIRSF" id="PIRSF038984">
    <property type="entry name" value="FAD_binding_protein"/>
    <property type="match status" value="1"/>
</dbReference>
<sequence>MLLLVFCNLKPPVANLQVDVVIIGAGPAGLFAAYELSHKSKLSIIIIDQGADVDERTCPAKTYAFCRKCSPCNIMCGVGGAGTLSGGLLNLRPDIGGNLVSLVDSYEKAQELVNYVDSIFLKYGAPKKIHLGDSVAIEELERRAAAVGAKFIPIPQRHMGSDLAPRVIKNFKQDLERHGVKFLLRKKVVKINPGEAVLEDGTSIKAKYIIAAPGRVGANWLAQEAKKLGIPTRHEPIDVGVRVEVPAVVMEPVIEVCRDPKFHIYTKTYDDFVRTFCVNHRGFVVQELYDGFIGVNGHSMVGKQSQNTNFAFLVRINLTEPIEDTTAYGRSIAKIATILGGGKPIIQRLGDLRMGRRSTWNRISHSHVKPTLKSATPGDIAMVLPHRILTDILEGLEILDKIIPGVASSSTLLYAPEVKFSANRIHTNKELETPIPNLYVAGDGAGLSRGIVIAAATGIIAARSILKKEGKEI</sequence>
<proteinExistence type="predicted"/>
<feature type="domain" description="FAD-dependent protein C-terminal" evidence="1">
    <location>
        <begin position="269"/>
        <end position="418"/>
    </location>
</feature>
<dbReference type="InterPro" id="IPR049516">
    <property type="entry name" value="FAD-depend_C"/>
</dbReference>
<organism evidence="3 5">
    <name type="scientific">Thermoproteota archaeon</name>
    <dbReference type="NCBI Taxonomy" id="2056631"/>
    <lineage>
        <taxon>Archaea</taxon>
        <taxon>Thermoproteota</taxon>
    </lineage>
</organism>
<dbReference type="Gene3D" id="3.50.50.60">
    <property type="entry name" value="FAD/NAD(P)-binding domain"/>
    <property type="match status" value="2"/>
</dbReference>
<dbReference type="EMBL" id="QMRA01000006">
    <property type="protein sequence ID" value="RLE55521.1"/>
    <property type="molecule type" value="Genomic_DNA"/>
</dbReference>
<evidence type="ECO:0000259" key="1">
    <source>
        <dbReference type="Pfam" id="PF21688"/>
    </source>
</evidence>
<evidence type="ECO:0000313" key="3">
    <source>
        <dbReference type="EMBL" id="RLE55521.1"/>
    </source>
</evidence>
<dbReference type="Proteomes" id="UP000268446">
    <property type="component" value="Unassembled WGS sequence"/>
</dbReference>
<name>A0A497F871_9CREN</name>
<dbReference type="SUPFAM" id="SSF51905">
    <property type="entry name" value="FAD/NAD(P)-binding domain"/>
    <property type="match status" value="1"/>
</dbReference>
<gene>
    <name evidence="2" type="ORF">DRJ20_00690</name>
    <name evidence="3" type="ORF">DRJ26_00755</name>
</gene>
<dbReference type="PRINTS" id="PR00368">
    <property type="entry name" value="FADPNR"/>
</dbReference>
<dbReference type="InterPro" id="IPR036188">
    <property type="entry name" value="FAD/NAD-bd_sf"/>
</dbReference>
<dbReference type="EMBL" id="QMQZ01000010">
    <property type="protein sequence ID" value="RLE52160.1"/>
    <property type="molecule type" value="Genomic_DNA"/>
</dbReference>
<dbReference type="Proteomes" id="UP000269499">
    <property type="component" value="Unassembled WGS sequence"/>
</dbReference>
<reference evidence="4 5" key="1">
    <citation type="submission" date="2018-06" db="EMBL/GenBank/DDBJ databases">
        <title>Extensive metabolic versatility and redundancy in microbially diverse, dynamic hydrothermal sediments.</title>
        <authorList>
            <person name="Dombrowski N."/>
            <person name="Teske A."/>
            <person name="Baker B.J."/>
        </authorList>
    </citation>
    <scope>NUCLEOTIDE SEQUENCE [LARGE SCALE GENOMIC DNA]</scope>
    <source>
        <strain evidence="3">B20_G2</strain>
        <strain evidence="2">B29_G17</strain>
    </source>
</reference>
<dbReference type="PANTHER" id="PTHR43106:SF1">
    <property type="entry name" value="DEHYDROGENASE-RELATED"/>
    <property type="match status" value="1"/>
</dbReference>
<dbReference type="PANTHER" id="PTHR43106">
    <property type="entry name" value="DEHYDROGENASE-RELATED"/>
    <property type="match status" value="1"/>
</dbReference>
<dbReference type="Pfam" id="PF21688">
    <property type="entry name" value="FAD-depend_C"/>
    <property type="match status" value="1"/>
</dbReference>
<protein>
    <submittedName>
        <fullName evidence="3">FAD-dependent oxidoreductase</fullName>
    </submittedName>
</protein>
<evidence type="ECO:0000313" key="5">
    <source>
        <dbReference type="Proteomes" id="UP000269499"/>
    </source>
</evidence>
<comment type="caution">
    <text evidence="3">The sequence shown here is derived from an EMBL/GenBank/DDBJ whole genome shotgun (WGS) entry which is preliminary data.</text>
</comment>
<evidence type="ECO:0000313" key="4">
    <source>
        <dbReference type="Proteomes" id="UP000268446"/>
    </source>
</evidence>
<accession>A0A497F871</accession>
<dbReference type="Pfam" id="PF01946">
    <property type="entry name" value="Thi4"/>
    <property type="match status" value="1"/>
</dbReference>
<dbReference type="AlphaFoldDB" id="A0A497F871"/>
<evidence type="ECO:0000313" key="2">
    <source>
        <dbReference type="EMBL" id="RLE52160.1"/>
    </source>
</evidence>
<dbReference type="InterPro" id="IPR028348">
    <property type="entry name" value="FAD-binding_protein"/>
</dbReference>